<reference evidence="2 3" key="1">
    <citation type="submission" date="2020-10" db="EMBL/GenBank/DDBJ databases">
        <title>Ca. Dormibacterota MAGs.</title>
        <authorList>
            <person name="Montgomery K."/>
        </authorList>
    </citation>
    <scope>NUCLEOTIDE SEQUENCE [LARGE SCALE GENOMIC DNA]</scope>
    <source>
        <strain evidence="2">Mitchell_Peninsula_5</strain>
    </source>
</reference>
<dbReference type="InterPro" id="IPR024072">
    <property type="entry name" value="DHFR-like_dom_sf"/>
</dbReference>
<accession>A0A934KD48</accession>
<dbReference type="GO" id="GO:0009231">
    <property type="term" value="P:riboflavin biosynthetic process"/>
    <property type="evidence" value="ECO:0007669"/>
    <property type="project" value="InterPro"/>
</dbReference>
<evidence type="ECO:0000313" key="3">
    <source>
        <dbReference type="Proteomes" id="UP000614410"/>
    </source>
</evidence>
<comment type="caution">
    <text evidence="2">The sequence shown here is derived from an EMBL/GenBank/DDBJ whole genome shotgun (WGS) entry which is preliminary data.</text>
</comment>
<dbReference type="Proteomes" id="UP000614410">
    <property type="component" value="Unassembled WGS sequence"/>
</dbReference>
<dbReference type="AlphaFoldDB" id="A0A934KD48"/>
<dbReference type="PANTHER" id="PTHR38011">
    <property type="entry name" value="DIHYDROFOLATE REDUCTASE FAMILY PROTEIN (AFU_ORTHOLOGUE AFUA_8G06820)"/>
    <property type="match status" value="1"/>
</dbReference>
<sequence>MAKLIYSVISSLDGYVADEQGEFDWAEPSDEVHAFVNDLERTVGTYLYGRRMYEVMTYWETAHTVAGQPPVALDFAQIWQSADKVVYSTTLATVAGARTRIERRFDPDTIRSIKAAAGRDLTVGGPELAAHALRAGLVDELHLFLTPIVVGGGTQSIPADVRIQLELLDERRFRNGVVHLHYRVTS</sequence>
<dbReference type="Gene3D" id="3.40.430.10">
    <property type="entry name" value="Dihydrofolate Reductase, subunit A"/>
    <property type="match status" value="1"/>
</dbReference>
<name>A0A934KD48_9BACT</name>
<proteinExistence type="predicted"/>
<dbReference type="Pfam" id="PF01872">
    <property type="entry name" value="RibD_C"/>
    <property type="match status" value="1"/>
</dbReference>
<dbReference type="InterPro" id="IPR002734">
    <property type="entry name" value="RibDG_C"/>
</dbReference>
<dbReference type="EMBL" id="JAEKNN010000008">
    <property type="protein sequence ID" value="MBJ7608159.1"/>
    <property type="molecule type" value="Genomic_DNA"/>
</dbReference>
<dbReference type="SUPFAM" id="SSF53597">
    <property type="entry name" value="Dihydrofolate reductase-like"/>
    <property type="match status" value="1"/>
</dbReference>
<feature type="domain" description="Bacterial bifunctional deaminase-reductase C-terminal" evidence="1">
    <location>
        <begin position="3"/>
        <end position="177"/>
    </location>
</feature>
<protein>
    <submittedName>
        <fullName evidence="2">Dihydrofolate reductase family protein</fullName>
    </submittedName>
</protein>
<dbReference type="PANTHER" id="PTHR38011:SF11">
    <property type="entry name" value="2,5-DIAMINO-6-RIBOSYLAMINO-4(3H)-PYRIMIDINONE 5'-PHOSPHATE REDUCTASE"/>
    <property type="match status" value="1"/>
</dbReference>
<evidence type="ECO:0000259" key="1">
    <source>
        <dbReference type="Pfam" id="PF01872"/>
    </source>
</evidence>
<evidence type="ECO:0000313" key="2">
    <source>
        <dbReference type="EMBL" id="MBJ7608159.1"/>
    </source>
</evidence>
<dbReference type="GO" id="GO:0008703">
    <property type="term" value="F:5-amino-6-(5-phosphoribosylamino)uracil reductase activity"/>
    <property type="evidence" value="ECO:0007669"/>
    <property type="project" value="InterPro"/>
</dbReference>
<organism evidence="2 3">
    <name type="scientific">Candidatus Amunia macphersoniae</name>
    <dbReference type="NCBI Taxonomy" id="3127014"/>
    <lineage>
        <taxon>Bacteria</taxon>
        <taxon>Bacillati</taxon>
        <taxon>Candidatus Dormiibacterota</taxon>
        <taxon>Candidatus Dormibacteria</taxon>
        <taxon>Candidatus Aeolococcales</taxon>
        <taxon>Candidatus Aeolococcaceae</taxon>
        <taxon>Candidatus Amunia</taxon>
    </lineage>
</organism>
<gene>
    <name evidence="2" type="ORF">JF887_01840</name>
</gene>
<dbReference type="InterPro" id="IPR050765">
    <property type="entry name" value="Riboflavin_Biosynth_HTPR"/>
</dbReference>